<dbReference type="EMBL" id="SUVG01000006">
    <property type="protein sequence ID" value="MBE6421599.1"/>
    <property type="molecule type" value="Genomic_DNA"/>
</dbReference>
<organism evidence="2 3">
    <name type="scientific">Candidatus Avelusimicrobium gallicola</name>
    <dbReference type="NCBI Taxonomy" id="2562704"/>
    <lineage>
        <taxon>Bacteria</taxon>
        <taxon>Pseudomonadati</taxon>
        <taxon>Elusimicrobiota</taxon>
        <taxon>Elusimicrobia</taxon>
        <taxon>Elusimicrobiales</taxon>
        <taxon>Elusimicrobiaceae</taxon>
        <taxon>Candidatus Avelusimicrobium</taxon>
    </lineage>
</organism>
<dbReference type="PANTHER" id="PTHR33361">
    <property type="entry name" value="GLR0591 PROTEIN"/>
    <property type="match status" value="1"/>
</dbReference>
<evidence type="ECO:0000313" key="2">
    <source>
        <dbReference type="EMBL" id="MBE6421599.1"/>
    </source>
</evidence>
<evidence type="ECO:0000256" key="1">
    <source>
        <dbReference type="SAM" id="SignalP"/>
    </source>
</evidence>
<evidence type="ECO:0000313" key="3">
    <source>
        <dbReference type="Proteomes" id="UP000725649"/>
    </source>
</evidence>
<keyword evidence="1" id="KW-0732">Signal</keyword>
<dbReference type="AlphaFoldDB" id="A0A928HEJ0"/>
<sequence length="618" mass="69999">MNTKKLLGFLVACVCAFGTFTLHAQEFSFEDIDALLEGNVLTDASNRYSSVILSFFPERATRMGYTSANAKLDERSPRNTSQALAALRGVQELANTVKAQKLSPAKQVDLEMLKNALAADIFVLEQNPVVTNPLYYTQAIDAIYDVLLLPYPTEEKRREDLIARVDALPQVAQSARENLAQPPTFLSQQAMEKAYYAYLSFEEIAVAMLEGVEDEFKIQEIKQQGRDAKKALRDMFDLFKQLSQDKNLQDFRLGEKMYARVLKNRYQVDEPTAKLIKKLEKNFSDTQKALAEQLTPFQMEAAEAEEEVTVIDGLNDQPTVEEVEDKKPAKKKKQAYVPPTAQSFYVVAKRAVSATEQEDPVEALEKDANQLANFFAQKGALPAGPVNFSVKPMPQFYTYSKAYLFQPFYGEQVTEAADFFLRLPAGNQLAKEEQLKRDFNTPVRKLMLSGELIPGRYYQALSSKNLSDIRRFYPSASLANGWSAYAQHQAKEQGYILTDEELLFLTWADYRRAIMALLDAKLHTQAFSYTDAINFLVQENAFEQKEAEEMLKQLAAEPGKSVSYLAGLEALETEHAKYHKKYGKNFNEAFFNEQLLKVGNVPPNLLKPELERLYKGIK</sequence>
<dbReference type="InterPro" id="IPR010281">
    <property type="entry name" value="DUF885"/>
</dbReference>
<dbReference type="Pfam" id="PF05960">
    <property type="entry name" value="DUF885"/>
    <property type="match status" value="1"/>
</dbReference>
<accession>A0A928HEJ0</accession>
<comment type="caution">
    <text evidence="2">The sequence shown here is derived from an EMBL/GenBank/DDBJ whole genome shotgun (WGS) entry which is preliminary data.</text>
</comment>
<gene>
    <name evidence="2" type="ORF">E7027_05685</name>
</gene>
<proteinExistence type="predicted"/>
<protein>
    <submittedName>
        <fullName evidence="2">DUF885 domain-containing protein</fullName>
    </submittedName>
</protein>
<name>A0A928HEJ0_9BACT</name>
<feature type="signal peptide" evidence="1">
    <location>
        <begin position="1"/>
        <end position="24"/>
    </location>
</feature>
<reference evidence="2" key="1">
    <citation type="submission" date="2019-04" db="EMBL/GenBank/DDBJ databases">
        <title>Evolution of Biomass-Degrading Anaerobic Consortia Revealed by Metagenomics.</title>
        <authorList>
            <person name="Peng X."/>
        </authorList>
    </citation>
    <scope>NUCLEOTIDE SEQUENCE</scope>
    <source>
        <strain evidence="2">SIG66</strain>
    </source>
</reference>
<dbReference type="Proteomes" id="UP000725649">
    <property type="component" value="Unassembled WGS sequence"/>
</dbReference>
<feature type="chain" id="PRO_5037034935" evidence="1">
    <location>
        <begin position="25"/>
        <end position="618"/>
    </location>
</feature>
<dbReference type="PANTHER" id="PTHR33361:SF15">
    <property type="entry name" value="DUF885 FAMILY LIPOPROTEIN"/>
    <property type="match status" value="1"/>
</dbReference>